<protein>
    <submittedName>
        <fullName evidence="4">Metacaspase-8-like</fullName>
    </submittedName>
</protein>
<dbReference type="PANTHER" id="PTHR48104:SF18">
    <property type="entry name" value="METACASPASE-8"/>
    <property type="match status" value="1"/>
</dbReference>
<dbReference type="InterPro" id="IPR011600">
    <property type="entry name" value="Pept_C14_caspase"/>
</dbReference>
<reference evidence="3" key="1">
    <citation type="journal article" date="2014" name="Nat. Commun.">
        <title>The emerging biofuel crop Camelina sativa retains a highly undifferentiated hexaploid genome structure.</title>
        <authorList>
            <person name="Kagale S."/>
            <person name="Koh C."/>
            <person name="Nixon J."/>
            <person name="Bollina V."/>
            <person name="Clarke W.E."/>
            <person name="Tuteja R."/>
            <person name="Spillane C."/>
            <person name="Robinson S.J."/>
            <person name="Links M.G."/>
            <person name="Clarke C."/>
            <person name="Higgins E.E."/>
            <person name="Huebert T."/>
            <person name="Sharpe A.G."/>
            <person name="Parkin I.A."/>
        </authorList>
    </citation>
    <scope>NUCLEOTIDE SEQUENCE [LARGE SCALE GENOMIC DNA]</scope>
    <source>
        <strain evidence="3">cv. DH55</strain>
    </source>
</reference>
<evidence type="ECO:0000313" key="3">
    <source>
        <dbReference type="Proteomes" id="UP000694864"/>
    </source>
</evidence>
<dbReference type="RefSeq" id="XP_010497832.1">
    <property type="nucleotide sequence ID" value="XM_010499530.2"/>
</dbReference>
<comment type="similarity">
    <text evidence="1">Belongs to the peptidase C14B family.</text>
</comment>
<dbReference type="Gene3D" id="3.40.50.12660">
    <property type="match status" value="1"/>
</dbReference>
<keyword evidence="3" id="KW-1185">Reference proteome</keyword>
<reference evidence="4" key="2">
    <citation type="submission" date="2025-08" db="UniProtKB">
        <authorList>
            <consortium name="RefSeq"/>
        </authorList>
    </citation>
    <scope>IDENTIFICATION</scope>
    <source>
        <tissue evidence="4">Leaf</tissue>
    </source>
</reference>
<name>A0ABM0Y9Z0_CAMSA</name>
<evidence type="ECO:0000313" key="4">
    <source>
        <dbReference type="RefSeq" id="XP_010497832.1"/>
    </source>
</evidence>
<sequence>MAKKALLIGINYPGTAVELRGCVNDVRRMQKCLIERYGFSKKDITILIDTDKSCIQPTGKNIRHHLEELIDFGKSGDFLVFHYSGHGTRLPPPDDESGDSTGYDECITPSDMNLIMDDEFRSMVSKVKKGCQLTIISDSCHSGGLIEEVKEQIGESHVKPIEENHADPPKPGIANYLLSILTSFLAICGISKSQTTDRGGGQESFAEELELETDETFDVKTRYIPFHIYVSLLKQKTGKTNIQSGSLST</sequence>
<evidence type="ECO:0000256" key="1">
    <source>
        <dbReference type="ARBA" id="ARBA00009005"/>
    </source>
</evidence>
<feature type="domain" description="Peptidase C14 caspase" evidence="2">
    <location>
        <begin position="3"/>
        <end position="204"/>
    </location>
</feature>
<evidence type="ECO:0000259" key="2">
    <source>
        <dbReference type="Pfam" id="PF00656"/>
    </source>
</evidence>
<accession>A0ABM0Y9Z0</accession>
<gene>
    <name evidence="4" type="primary">LOC104775511</name>
</gene>
<organism evidence="3 4">
    <name type="scientific">Camelina sativa</name>
    <name type="common">False flax</name>
    <name type="synonym">Myagrum sativum</name>
    <dbReference type="NCBI Taxonomy" id="90675"/>
    <lineage>
        <taxon>Eukaryota</taxon>
        <taxon>Viridiplantae</taxon>
        <taxon>Streptophyta</taxon>
        <taxon>Embryophyta</taxon>
        <taxon>Tracheophyta</taxon>
        <taxon>Spermatophyta</taxon>
        <taxon>Magnoliopsida</taxon>
        <taxon>eudicotyledons</taxon>
        <taxon>Gunneridae</taxon>
        <taxon>Pentapetalae</taxon>
        <taxon>rosids</taxon>
        <taxon>malvids</taxon>
        <taxon>Brassicales</taxon>
        <taxon>Brassicaceae</taxon>
        <taxon>Camelineae</taxon>
        <taxon>Camelina</taxon>
    </lineage>
</organism>
<dbReference type="GeneID" id="104775511"/>
<proteinExistence type="inferred from homology"/>
<dbReference type="PANTHER" id="PTHR48104">
    <property type="entry name" value="METACASPASE-4"/>
    <property type="match status" value="1"/>
</dbReference>
<dbReference type="Pfam" id="PF00656">
    <property type="entry name" value="Peptidase_C14"/>
    <property type="match status" value="1"/>
</dbReference>
<dbReference type="InterPro" id="IPR050452">
    <property type="entry name" value="Metacaspase"/>
</dbReference>
<dbReference type="Proteomes" id="UP000694864">
    <property type="component" value="Chromosome 3"/>
</dbReference>